<keyword evidence="2" id="KW-0812">Transmembrane</keyword>
<evidence type="ECO:0000259" key="4">
    <source>
        <dbReference type="Pfam" id="PF07889"/>
    </source>
</evidence>
<dbReference type="PANTHER" id="PTHR47289:SF2">
    <property type="entry name" value="TRANSCRIPTION FACTOR, PUTATIVE (DUF1664)-RELATED"/>
    <property type="match status" value="1"/>
</dbReference>
<gene>
    <name evidence="5" type="ORF">ACJIZ3_004611</name>
</gene>
<evidence type="ECO:0000256" key="2">
    <source>
        <dbReference type="SAM" id="Phobius"/>
    </source>
</evidence>
<evidence type="ECO:0000256" key="3">
    <source>
        <dbReference type="SAM" id="SignalP"/>
    </source>
</evidence>
<protein>
    <recommendedName>
        <fullName evidence="4">DUF1664 domain-containing protein</fullName>
    </recommendedName>
</protein>
<sequence>MALPLAKLTILVGAGLVGSVLAKEGRVSDVSNFLSGAFKVVFKQLRQDDSTATSSKPKYESLMQQVNSLRQELDLFASHRSVTIVTGDRSGSGKYGVVVVVIVVGYGYVWWKGWKISDMMFATRRGLNDACGSVAKQLETVYSSISATKKHLSSRIDRVDCKIDECADNTNATKEEISELRGDVKLVGVDVQSVHHVVRSLESKISRIEGRQNETNIGVVKLVTFVRSLENGKPSQPIEGAAPRPPLELPQISPSRAVSLPSNTSPELPSPSTSNGSRRKQASFVQSSSTHNTVSASGLKEIHGISDGVGMSSLSTPPVSNSCEETETNNNNNPGSGVLGRKFSSISFLSRSRSAMQSFK</sequence>
<dbReference type="AlphaFoldDB" id="A0ABD3S2K8"/>
<comment type="caution">
    <text evidence="5">The sequence shown here is derived from an EMBL/GenBank/DDBJ whole genome shotgun (WGS) entry which is preliminary data.</text>
</comment>
<keyword evidence="2" id="KW-1133">Transmembrane helix</keyword>
<feature type="compositionally biased region" description="Polar residues" evidence="1">
    <location>
        <begin position="283"/>
        <end position="296"/>
    </location>
</feature>
<dbReference type="EMBL" id="JBJXBP010000007">
    <property type="protein sequence ID" value="KAL3818706.1"/>
    <property type="molecule type" value="Genomic_DNA"/>
</dbReference>
<keyword evidence="3" id="KW-0732">Signal</keyword>
<keyword evidence="2" id="KW-0472">Membrane</keyword>
<feature type="domain" description="DUF1664" evidence="4">
    <location>
        <begin position="92"/>
        <end position="212"/>
    </location>
</feature>
<feature type="region of interest" description="Disordered" evidence="1">
    <location>
        <begin position="231"/>
        <end position="341"/>
    </location>
</feature>
<feature type="compositionally biased region" description="Polar residues" evidence="1">
    <location>
        <begin position="312"/>
        <end position="323"/>
    </location>
</feature>
<organism evidence="5 6">
    <name type="scientific">Penstemon smallii</name>
    <dbReference type="NCBI Taxonomy" id="265156"/>
    <lineage>
        <taxon>Eukaryota</taxon>
        <taxon>Viridiplantae</taxon>
        <taxon>Streptophyta</taxon>
        <taxon>Embryophyta</taxon>
        <taxon>Tracheophyta</taxon>
        <taxon>Spermatophyta</taxon>
        <taxon>Magnoliopsida</taxon>
        <taxon>eudicotyledons</taxon>
        <taxon>Gunneridae</taxon>
        <taxon>Pentapetalae</taxon>
        <taxon>asterids</taxon>
        <taxon>lamiids</taxon>
        <taxon>Lamiales</taxon>
        <taxon>Plantaginaceae</taxon>
        <taxon>Cheloneae</taxon>
        <taxon>Penstemon</taxon>
    </lineage>
</organism>
<accession>A0ABD3S2K8</accession>
<feature type="signal peptide" evidence="3">
    <location>
        <begin position="1"/>
        <end position="22"/>
    </location>
</feature>
<keyword evidence="6" id="KW-1185">Reference proteome</keyword>
<evidence type="ECO:0000313" key="5">
    <source>
        <dbReference type="EMBL" id="KAL3818706.1"/>
    </source>
</evidence>
<evidence type="ECO:0000256" key="1">
    <source>
        <dbReference type="SAM" id="MobiDB-lite"/>
    </source>
</evidence>
<proteinExistence type="predicted"/>
<feature type="chain" id="PRO_5044804585" description="DUF1664 domain-containing protein" evidence="3">
    <location>
        <begin position="23"/>
        <end position="360"/>
    </location>
</feature>
<reference evidence="5 6" key="1">
    <citation type="submission" date="2024-12" db="EMBL/GenBank/DDBJ databases">
        <title>The unique morphological basis and parallel evolutionary history of personate flowers in Penstemon.</title>
        <authorList>
            <person name="Depatie T.H."/>
            <person name="Wessinger C.A."/>
        </authorList>
    </citation>
    <scope>NUCLEOTIDE SEQUENCE [LARGE SCALE GENOMIC DNA]</scope>
    <source>
        <strain evidence="5">WTNN_2</strain>
        <tissue evidence="5">Leaf</tissue>
    </source>
</reference>
<feature type="transmembrane region" description="Helical" evidence="2">
    <location>
        <begin position="95"/>
        <end position="111"/>
    </location>
</feature>
<evidence type="ECO:0000313" key="6">
    <source>
        <dbReference type="Proteomes" id="UP001634393"/>
    </source>
</evidence>
<feature type="compositionally biased region" description="Polar residues" evidence="1">
    <location>
        <begin position="252"/>
        <end position="276"/>
    </location>
</feature>
<dbReference type="Proteomes" id="UP001634393">
    <property type="component" value="Unassembled WGS sequence"/>
</dbReference>
<dbReference type="PANTHER" id="PTHR47289">
    <property type="entry name" value="TRANSCRIPTION FACTOR, PUTATIVE (DUF1664)-RELATED"/>
    <property type="match status" value="1"/>
</dbReference>
<name>A0ABD3S2K8_9LAMI</name>
<dbReference type="Pfam" id="PF07889">
    <property type="entry name" value="DUF1664"/>
    <property type="match status" value="1"/>
</dbReference>
<dbReference type="InterPro" id="IPR012458">
    <property type="entry name" value="DUF1664"/>
</dbReference>